<sequence>MSHFWVRHDGEALKIILSLMTKGRIYYSTIDGRECGLRFDYPVYGDLDELETVSLGVDQLDDMDEDVRSMLYQKLQLNSERYSLAYT</sequence>
<accession>A0A1L2BWQ0</accession>
<evidence type="ECO:0000313" key="2">
    <source>
        <dbReference type="Proteomes" id="UP000225722"/>
    </source>
</evidence>
<organism evidence="1 2">
    <name type="scientific">Nodularia phage vB_NpeS-2AV2</name>
    <dbReference type="NCBI Taxonomy" id="1777122"/>
    <lineage>
        <taxon>Viruses</taxon>
        <taxon>Duplodnaviria</taxon>
        <taxon>Heunggongvirae</taxon>
        <taxon>Uroviricota</taxon>
        <taxon>Caudoviricetes</taxon>
        <taxon>Ravarandavirus</taxon>
        <taxon>Ravarandavirus rv2AV2</taxon>
    </lineage>
</organism>
<name>A0A1L2BWQ0_9CAUD</name>
<keyword evidence="2" id="KW-1185">Reference proteome</keyword>
<reference evidence="2" key="1">
    <citation type="submission" date="2015-12" db="EMBL/GenBank/DDBJ databases">
        <authorList>
            <person name="Sencilo A."/>
            <person name="Bamford D.H."/>
            <person name="Roine E."/>
        </authorList>
    </citation>
    <scope>NUCLEOTIDE SEQUENCE [LARGE SCALE GENOMIC DNA]</scope>
</reference>
<gene>
    <name evidence="1" type="ORF">2AV2_20</name>
</gene>
<evidence type="ECO:0000313" key="1">
    <source>
        <dbReference type="EMBL" id="ALY07472.1"/>
    </source>
</evidence>
<protein>
    <submittedName>
        <fullName evidence="1">Uncharacterized protein</fullName>
    </submittedName>
</protein>
<proteinExistence type="predicted"/>
<dbReference type="Proteomes" id="UP000225722">
    <property type="component" value="Segment"/>
</dbReference>
<dbReference type="EMBL" id="KU230356">
    <property type="protein sequence ID" value="ALY07472.1"/>
    <property type="molecule type" value="Genomic_DNA"/>
</dbReference>